<dbReference type="InterPro" id="IPR013785">
    <property type="entry name" value="Aldolase_TIM"/>
</dbReference>
<dbReference type="InterPro" id="IPR000262">
    <property type="entry name" value="FMN-dep_DH"/>
</dbReference>
<dbReference type="CDD" id="cd02809">
    <property type="entry name" value="alpha_hydroxyacid_oxid_FMN"/>
    <property type="match status" value="1"/>
</dbReference>
<evidence type="ECO:0000256" key="3">
    <source>
        <dbReference type="ARBA" id="ARBA00022643"/>
    </source>
</evidence>
<comment type="cofactor">
    <cofactor evidence="1">
        <name>FMN</name>
        <dbReference type="ChEBI" id="CHEBI:58210"/>
    </cofactor>
</comment>
<dbReference type="SUPFAM" id="SSF51395">
    <property type="entry name" value="FMN-linked oxidoreductases"/>
    <property type="match status" value="1"/>
</dbReference>
<evidence type="ECO:0000259" key="6">
    <source>
        <dbReference type="PROSITE" id="PS51349"/>
    </source>
</evidence>
<proteinExistence type="inferred from homology"/>
<accession>A0A6J7RRJ9</accession>
<dbReference type="EMBL" id="CAFBMM010000105">
    <property type="protein sequence ID" value="CAB4916800.1"/>
    <property type="molecule type" value="Genomic_DNA"/>
</dbReference>
<dbReference type="PROSITE" id="PS51349">
    <property type="entry name" value="FMN_HYDROXY_ACID_DH_2"/>
    <property type="match status" value="1"/>
</dbReference>
<evidence type="ECO:0000256" key="2">
    <source>
        <dbReference type="ARBA" id="ARBA00022630"/>
    </source>
</evidence>
<reference evidence="9" key="1">
    <citation type="submission" date="2020-05" db="EMBL/GenBank/DDBJ databases">
        <authorList>
            <person name="Chiriac C."/>
            <person name="Salcher M."/>
            <person name="Ghai R."/>
            <person name="Kavagutti S V."/>
        </authorList>
    </citation>
    <scope>NUCLEOTIDE SEQUENCE</scope>
</reference>
<evidence type="ECO:0000256" key="1">
    <source>
        <dbReference type="ARBA" id="ARBA00001917"/>
    </source>
</evidence>
<protein>
    <submittedName>
        <fullName evidence="9">Unannotated protein</fullName>
    </submittedName>
</protein>
<dbReference type="EMBL" id="CAEZYK010000012">
    <property type="protein sequence ID" value="CAB4717418.1"/>
    <property type="molecule type" value="Genomic_DNA"/>
</dbReference>
<dbReference type="GO" id="GO:0016614">
    <property type="term" value="F:oxidoreductase activity, acting on CH-OH group of donors"/>
    <property type="evidence" value="ECO:0007669"/>
    <property type="project" value="UniProtKB-ARBA"/>
</dbReference>
<dbReference type="Gene3D" id="3.20.20.70">
    <property type="entry name" value="Aldolase class I"/>
    <property type="match status" value="1"/>
</dbReference>
<evidence type="ECO:0000313" key="7">
    <source>
        <dbReference type="EMBL" id="CAB4717418.1"/>
    </source>
</evidence>
<evidence type="ECO:0000313" key="9">
    <source>
        <dbReference type="EMBL" id="CAB5031404.1"/>
    </source>
</evidence>
<dbReference type="InterPro" id="IPR037396">
    <property type="entry name" value="FMN_HAD"/>
</dbReference>
<gene>
    <name evidence="7" type="ORF">UFOPK2683_00365</name>
    <name evidence="8" type="ORF">UFOPK3605_01456</name>
    <name evidence="9" type="ORF">UFOPK4121_01414</name>
</gene>
<feature type="domain" description="FMN hydroxy acid dehydrogenase" evidence="6">
    <location>
        <begin position="32"/>
        <end position="389"/>
    </location>
</feature>
<dbReference type="InterPro" id="IPR008259">
    <property type="entry name" value="FMN_hydac_DH_AS"/>
</dbReference>
<keyword evidence="2" id="KW-0285">Flavoprotein</keyword>
<organism evidence="9">
    <name type="scientific">freshwater metagenome</name>
    <dbReference type="NCBI Taxonomy" id="449393"/>
    <lineage>
        <taxon>unclassified sequences</taxon>
        <taxon>metagenomes</taxon>
        <taxon>ecological metagenomes</taxon>
    </lineage>
</organism>
<comment type="similarity">
    <text evidence="5">Belongs to the FMN-dependent alpha-hydroxy acid dehydrogenase family.</text>
</comment>
<dbReference type="PANTHER" id="PTHR10578">
    <property type="entry name" value="S -2-HYDROXY-ACID OXIDASE-RELATED"/>
    <property type="match status" value="1"/>
</dbReference>
<evidence type="ECO:0000256" key="4">
    <source>
        <dbReference type="ARBA" id="ARBA00023002"/>
    </source>
</evidence>
<evidence type="ECO:0000256" key="5">
    <source>
        <dbReference type="ARBA" id="ARBA00024042"/>
    </source>
</evidence>
<dbReference type="GO" id="GO:0010181">
    <property type="term" value="F:FMN binding"/>
    <property type="evidence" value="ECO:0007669"/>
    <property type="project" value="InterPro"/>
</dbReference>
<dbReference type="PIRSF" id="PIRSF000138">
    <property type="entry name" value="Al-hdrx_acd_dh"/>
    <property type="match status" value="1"/>
</dbReference>
<name>A0A6J7RRJ9_9ZZZZ</name>
<dbReference type="PROSITE" id="PS00557">
    <property type="entry name" value="FMN_HYDROXY_ACID_DH_1"/>
    <property type="match status" value="1"/>
</dbReference>
<sequence length="389" mass="41260">MKCKPVSAFRVEFKFYRYAAPALTDQYDHSVANLDDLLNVEEFAALAEAKLEPAAYDYYRNGSGDEITVAENITAWRGLGLRPRVLVDVSQRNPTIDLFGQQVAAPLLVAPTALHQMADPEGEVATGRGASAANIPLVLSSLSTRTIEDVAAVTTSPLVMQIYIAQDRDFTTDLARRAQAAGCRALMVTLDTPIWGTRERDIRNNFHVPEGMKIANLERPGQPTGHRGSGLGEALSWTIDPSLTWADLETLARAVDIPVWVKGVLRADDAVRAIDHGAGGIAVSNHGGRQLDGTIATARALPEVVAAVNGQAPVVVDGGIRRGSDILRAIALGATAVQVGRPVLWGLAAGGAAGVTRVLELLITEFSAAMALAGCAHIDEITPDLIAKV</sequence>
<dbReference type="EMBL" id="CAFBPQ010000061">
    <property type="protein sequence ID" value="CAB5031404.1"/>
    <property type="molecule type" value="Genomic_DNA"/>
</dbReference>
<dbReference type="Pfam" id="PF01070">
    <property type="entry name" value="FMN_dh"/>
    <property type="match status" value="1"/>
</dbReference>
<dbReference type="InterPro" id="IPR012133">
    <property type="entry name" value="Alpha-hydoxy_acid_DH_FMN"/>
</dbReference>
<evidence type="ECO:0000313" key="8">
    <source>
        <dbReference type="EMBL" id="CAB4916800.1"/>
    </source>
</evidence>
<keyword evidence="3" id="KW-0288">FMN</keyword>
<dbReference type="FunFam" id="3.20.20.70:FF:000029">
    <property type="entry name" value="L-lactate dehydrogenase"/>
    <property type="match status" value="1"/>
</dbReference>
<dbReference type="PANTHER" id="PTHR10578:SF107">
    <property type="entry name" value="2-HYDROXYACID OXIDASE 1"/>
    <property type="match status" value="1"/>
</dbReference>
<dbReference type="AlphaFoldDB" id="A0A6J7RRJ9"/>
<keyword evidence="4" id="KW-0560">Oxidoreductase</keyword>